<comment type="caution">
    <text evidence="6">The sequence shown here is derived from an EMBL/GenBank/DDBJ whole genome shotgun (WGS) entry which is preliminary data.</text>
</comment>
<dbReference type="Pfam" id="PF00072">
    <property type="entry name" value="Response_reg"/>
    <property type="match status" value="1"/>
</dbReference>
<gene>
    <name evidence="6" type="primary">cckA_2</name>
    <name evidence="6" type="ORF">AFCDBAGC_4554</name>
</gene>
<dbReference type="Gene3D" id="3.40.50.2300">
    <property type="match status" value="1"/>
</dbReference>
<dbReference type="PANTHER" id="PTHR44591">
    <property type="entry name" value="STRESS RESPONSE REGULATOR PROTEIN 1"/>
    <property type="match status" value="1"/>
</dbReference>
<evidence type="ECO:0000313" key="7">
    <source>
        <dbReference type="Proteomes" id="UP001055117"/>
    </source>
</evidence>
<accession>A0ABQ4QPM3</accession>
<keyword evidence="7" id="KW-1185">Reference proteome</keyword>
<dbReference type="InterPro" id="IPR011006">
    <property type="entry name" value="CheY-like_superfamily"/>
</dbReference>
<dbReference type="Proteomes" id="UP001055117">
    <property type="component" value="Unassembled WGS sequence"/>
</dbReference>
<evidence type="ECO:0000259" key="5">
    <source>
        <dbReference type="PROSITE" id="PS50110"/>
    </source>
</evidence>
<evidence type="ECO:0000256" key="2">
    <source>
        <dbReference type="ARBA" id="ARBA00023015"/>
    </source>
</evidence>
<protein>
    <submittedName>
        <fullName evidence="6">Sensor kinase CckA</fullName>
    </submittedName>
</protein>
<evidence type="ECO:0000256" key="4">
    <source>
        <dbReference type="PROSITE-ProRule" id="PRU00169"/>
    </source>
</evidence>
<keyword evidence="6" id="KW-0418">Kinase</keyword>
<dbReference type="EMBL" id="BPQG01000083">
    <property type="protein sequence ID" value="GJD46671.1"/>
    <property type="molecule type" value="Genomic_DNA"/>
</dbReference>
<proteinExistence type="predicted"/>
<dbReference type="PANTHER" id="PTHR44591:SF3">
    <property type="entry name" value="RESPONSE REGULATORY DOMAIN-CONTAINING PROTEIN"/>
    <property type="match status" value="1"/>
</dbReference>
<dbReference type="PROSITE" id="PS50110">
    <property type="entry name" value="RESPONSE_REGULATORY"/>
    <property type="match status" value="1"/>
</dbReference>
<evidence type="ECO:0000256" key="3">
    <source>
        <dbReference type="ARBA" id="ARBA00023163"/>
    </source>
</evidence>
<dbReference type="GO" id="GO:0016301">
    <property type="term" value="F:kinase activity"/>
    <property type="evidence" value="ECO:0007669"/>
    <property type="project" value="UniProtKB-KW"/>
</dbReference>
<keyword evidence="1 4" id="KW-0597">Phosphoprotein</keyword>
<dbReference type="InterPro" id="IPR050595">
    <property type="entry name" value="Bact_response_regulator"/>
</dbReference>
<feature type="modified residue" description="4-aspartylphosphate" evidence="4">
    <location>
        <position position="61"/>
    </location>
</feature>
<dbReference type="InterPro" id="IPR001789">
    <property type="entry name" value="Sig_transdc_resp-reg_receiver"/>
</dbReference>
<keyword evidence="6" id="KW-0808">Transferase</keyword>
<name>A0ABQ4QPM3_9HYPH</name>
<keyword evidence="2" id="KW-0805">Transcription regulation</keyword>
<dbReference type="SUPFAM" id="SSF52172">
    <property type="entry name" value="CheY-like"/>
    <property type="match status" value="1"/>
</dbReference>
<keyword evidence="3" id="KW-0804">Transcription</keyword>
<dbReference type="RefSeq" id="WP_238273011.1">
    <property type="nucleotide sequence ID" value="NZ_BPQG01000083.1"/>
</dbReference>
<evidence type="ECO:0000313" key="6">
    <source>
        <dbReference type="EMBL" id="GJD46671.1"/>
    </source>
</evidence>
<organism evidence="6 7">
    <name type="scientific">Methylobacterium cerastii</name>
    <dbReference type="NCBI Taxonomy" id="932741"/>
    <lineage>
        <taxon>Bacteria</taxon>
        <taxon>Pseudomonadati</taxon>
        <taxon>Pseudomonadota</taxon>
        <taxon>Alphaproteobacteria</taxon>
        <taxon>Hyphomicrobiales</taxon>
        <taxon>Methylobacteriaceae</taxon>
        <taxon>Methylobacterium</taxon>
    </lineage>
</organism>
<reference evidence="6 7" key="1">
    <citation type="journal article" date="2021" name="Front. Microbiol.">
        <title>Comprehensive Comparative Genomics and Phenotyping of Methylobacterium Species.</title>
        <authorList>
            <person name="Alessa O."/>
            <person name="Ogura Y."/>
            <person name="Fujitani Y."/>
            <person name="Takami H."/>
            <person name="Hayashi T."/>
            <person name="Sahin N."/>
            <person name="Tani A."/>
        </authorList>
    </citation>
    <scope>NUCLEOTIDE SEQUENCE [LARGE SCALE GENOMIC DNA]</scope>
    <source>
        <strain evidence="6 7">DSM 23679</strain>
    </source>
</reference>
<evidence type="ECO:0000256" key="1">
    <source>
        <dbReference type="ARBA" id="ARBA00022553"/>
    </source>
</evidence>
<feature type="domain" description="Response regulatory" evidence="5">
    <location>
        <begin position="11"/>
        <end position="124"/>
    </location>
</feature>
<sequence>MMTKRSMEASAVLVVEDDDLVRLCAVELLEDAGFAIVEARHADEAWFILHERSDIGALFTDVDMPGSMCGVTLAGRVHDAWPDIRLVVTSGRQRFSDGEIPDHGLFLPKPYSADQVVDAIHDAV</sequence>
<dbReference type="SMART" id="SM00448">
    <property type="entry name" value="REC"/>
    <property type="match status" value="1"/>
</dbReference>